<feature type="non-terminal residue" evidence="2">
    <location>
        <position position="1"/>
    </location>
</feature>
<evidence type="ECO:0000313" key="2">
    <source>
        <dbReference type="EMBL" id="GFC65248.1"/>
    </source>
</evidence>
<feature type="compositionally biased region" description="Basic and acidic residues" evidence="1">
    <location>
        <begin position="13"/>
        <end position="22"/>
    </location>
</feature>
<gene>
    <name evidence="2" type="ORF">Tci_837218</name>
</gene>
<sequence length="72" mass="7999">VKCTGRVSPMKSKVTDKSDSPRRRWIPLSERVSHKLGDIVVNAQPVAQYNLITGQVVKESDKVQQPKVKSAV</sequence>
<dbReference type="EMBL" id="BKCJ011005838">
    <property type="protein sequence ID" value="GFC65248.1"/>
    <property type="molecule type" value="Genomic_DNA"/>
</dbReference>
<reference evidence="2" key="1">
    <citation type="journal article" date="2019" name="Sci. Rep.">
        <title>Draft genome of Tanacetum cinerariifolium, the natural source of mosquito coil.</title>
        <authorList>
            <person name="Yamashiro T."/>
            <person name="Shiraishi A."/>
            <person name="Satake H."/>
            <person name="Nakayama K."/>
        </authorList>
    </citation>
    <scope>NUCLEOTIDE SEQUENCE</scope>
</reference>
<protein>
    <submittedName>
        <fullName evidence="2">Uncharacterized protein</fullName>
    </submittedName>
</protein>
<proteinExistence type="predicted"/>
<comment type="caution">
    <text evidence="2">The sequence shown here is derived from an EMBL/GenBank/DDBJ whole genome shotgun (WGS) entry which is preliminary data.</text>
</comment>
<dbReference type="AlphaFoldDB" id="A0A699QCK2"/>
<feature type="non-terminal residue" evidence="2">
    <location>
        <position position="72"/>
    </location>
</feature>
<feature type="region of interest" description="Disordered" evidence="1">
    <location>
        <begin position="1"/>
        <end position="22"/>
    </location>
</feature>
<organism evidence="2">
    <name type="scientific">Tanacetum cinerariifolium</name>
    <name type="common">Dalmatian daisy</name>
    <name type="synonym">Chrysanthemum cinerariifolium</name>
    <dbReference type="NCBI Taxonomy" id="118510"/>
    <lineage>
        <taxon>Eukaryota</taxon>
        <taxon>Viridiplantae</taxon>
        <taxon>Streptophyta</taxon>
        <taxon>Embryophyta</taxon>
        <taxon>Tracheophyta</taxon>
        <taxon>Spermatophyta</taxon>
        <taxon>Magnoliopsida</taxon>
        <taxon>eudicotyledons</taxon>
        <taxon>Gunneridae</taxon>
        <taxon>Pentapetalae</taxon>
        <taxon>asterids</taxon>
        <taxon>campanulids</taxon>
        <taxon>Asterales</taxon>
        <taxon>Asteraceae</taxon>
        <taxon>Asteroideae</taxon>
        <taxon>Anthemideae</taxon>
        <taxon>Anthemidinae</taxon>
        <taxon>Tanacetum</taxon>
    </lineage>
</organism>
<accession>A0A699QCK2</accession>
<evidence type="ECO:0000256" key="1">
    <source>
        <dbReference type="SAM" id="MobiDB-lite"/>
    </source>
</evidence>
<name>A0A699QCK2_TANCI</name>